<dbReference type="PANTHER" id="PTHR23324">
    <property type="entry name" value="SEC14 RELATED PROTEIN"/>
    <property type="match status" value="1"/>
</dbReference>
<comment type="caution">
    <text evidence="3">The sequence shown here is derived from an EMBL/GenBank/DDBJ whole genome shotgun (WGS) entry which is preliminary data.</text>
</comment>
<dbReference type="InterPro" id="IPR000182">
    <property type="entry name" value="GNAT_dom"/>
</dbReference>
<dbReference type="InterPro" id="IPR051064">
    <property type="entry name" value="SEC14/CRAL-TRIO_domain"/>
</dbReference>
<dbReference type="Pfam" id="PF00650">
    <property type="entry name" value="CRAL_TRIO"/>
    <property type="match status" value="1"/>
</dbReference>
<dbReference type="OrthoDB" id="1434354at2759"/>
<dbReference type="GO" id="GO:0005737">
    <property type="term" value="C:cytoplasm"/>
    <property type="evidence" value="ECO:0007669"/>
    <property type="project" value="TreeGrafter"/>
</dbReference>
<dbReference type="Gene3D" id="3.40.525.10">
    <property type="entry name" value="CRAL-TRIO lipid binding domain"/>
    <property type="match status" value="1"/>
</dbReference>
<evidence type="ECO:0000313" key="3">
    <source>
        <dbReference type="EMBL" id="OXA37037.1"/>
    </source>
</evidence>
<gene>
    <name evidence="3" type="ORF">Fcan01_28229</name>
</gene>
<evidence type="ECO:0000259" key="2">
    <source>
        <dbReference type="PROSITE" id="PS51186"/>
    </source>
</evidence>
<dbReference type="InterPro" id="IPR036865">
    <property type="entry name" value="CRAL-TRIO_dom_sf"/>
</dbReference>
<dbReference type="Gene3D" id="3.40.630.30">
    <property type="match status" value="1"/>
</dbReference>
<evidence type="ECO:0000313" key="4">
    <source>
        <dbReference type="Proteomes" id="UP000198287"/>
    </source>
</evidence>
<dbReference type="CDD" id="cd00170">
    <property type="entry name" value="SEC14"/>
    <property type="match status" value="1"/>
</dbReference>
<dbReference type="PROSITE" id="PS51186">
    <property type="entry name" value="GNAT"/>
    <property type="match status" value="1"/>
</dbReference>
<sequence length="570" mass="64982">MGSTVDEFKVVNESEYPKIVELLKARLPISGQVYNMALVLNIFPKEMTCYTLGGDLSPNALILIIFDREDYGQDINMSLSKEFQVTPEIKQAFTSTKVIQWKGCHMFVLTDRRISHMIFEISTVVFRNSVTFNPNYGYWKEPENITETISEEDKNGVVLKALDEDKGLKFLTQSWRYVRPGTETYLKKIIKHHITAGVYQNGDLVSGAIVNGHGLIGMLSTNPEHRNKGHAMKCMRYLMQEMTKKGFAIVSSSQQENSFETEGGPPATVSYYIESEIRNLSVVVIEAIISAASKPKTSYAGRIRAESDCASVSVSLSDAASYLEDTTLSANQAKILVEFKNRVVPKLKRDYEKEDLYLVQFLRAKKFDLEEAERFILKESRWRSELNFDSIHSEDWSDMECCYPILVQGVDREGRPLALFDIGEWDIRRAALAGKSGRLIRWVLKNYDMARIRMRELGSEGKNVTRYNLLFDFKGFLPTNVNSATLPFYVSAATSVDHFPNMVNKIIAVNTPFIFQTIIQAMTPLMSPAVRDSLKFYGSRREDWVPKIRELIDPVQIPSRYGGYKEDINY</sequence>
<dbReference type="InterPro" id="IPR016181">
    <property type="entry name" value="Acyl_CoA_acyltransferase"/>
</dbReference>
<feature type="domain" description="N-acetyltransferase" evidence="2">
    <location>
        <begin position="157"/>
        <end position="278"/>
    </location>
</feature>
<dbReference type="Proteomes" id="UP000198287">
    <property type="component" value="Unassembled WGS sequence"/>
</dbReference>
<dbReference type="AlphaFoldDB" id="A0A226CX05"/>
<dbReference type="SMART" id="SM00516">
    <property type="entry name" value="SEC14"/>
    <property type="match status" value="1"/>
</dbReference>
<reference evidence="3 4" key="1">
    <citation type="submission" date="2015-12" db="EMBL/GenBank/DDBJ databases">
        <title>The genome of Folsomia candida.</title>
        <authorList>
            <person name="Faddeeva A."/>
            <person name="Derks M.F."/>
            <person name="Anvar Y."/>
            <person name="Smit S."/>
            <person name="Van Straalen N."/>
            <person name="Roelofs D."/>
        </authorList>
    </citation>
    <scope>NUCLEOTIDE SEQUENCE [LARGE SCALE GENOMIC DNA]</scope>
    <source>
        <strain evidence="3 4">VU population</strain>
        <tissue evidence="3">Whole body</tissue>
    </source>
</reference>
<dbReference type="CDD" id="cd04301">
    <property type="entry name" value="NAT_SF"/>
    <property type="match status" value="1"/>
</dbReference>
<dbReference type="PROSITE" id="PS50191">
    <property type="entry name" value="CRAL_TRIO"/>
    <property type="match status" value="1"/>
</dbReference>
<dbReference type="SUPFAM" id="SSF46938">
    <property type="entry name" value="CRAL/TRIO N-terminal domain"/>
    <property type="match status" value="1"/>
</dbReference>
<dbReference type="InterPro" id="IPR001251">
    <property type="entry name" value="CRAL-TRIO_dom"/>
</dbReference>
<dbReference type="InterPro" id="IPR036273">
    <property type="entry name" value="CRAL/TRIO_N_dom_sf"/>
</dbReference>
<dbReference type="SUPFAM" id="SSF52087">
    <property type="entry name" value="CRAL/TRIO domain"/>
    <property type="match status" value="1"/>
</dbReference>
<protein>
    <submittedName>
        <fullName evidence="3">Phosphatidylinositol/phosphatidylcholine transfer protein SFH7</fullName>
    </submittedName>
</protein>
<proteinExistence type="predicted"/>
<dbReference type="PANTHER" id="PTHR23324:SF83">
    <property type="entry name" value="SEC14-LIKE PROTEIN 2"/>
    <property type="match status" value="1"/>
</dbReference>
<accession>A0A226CX05</accession>
<dbReference type="GO" id="GO:0016747">
    <property type="term" value="F:acyltransferase activity, transferring groups other than amino-acyl groups"/>
    <property type="evidence" value="ECO:0007669"/>
    <property type="project" value="InterPro"/>
</dbReference>
<evidence type="ECO:0000259" key="1">
    <source>
        <dbReference type="PROSITE" id="PS50191"/>
    </source>
</evidence>
<dbReference type="EMBL" id="LNIX01000066">
    <property type="protein sequence ID" value="OXA37037.1"/>
    <property type="molecule type" value="Genomic_DNA"/>
</dbReference>
<organism evidence="3 4">
    <name type="scientific">Folsomia candida</name>
    <name type="common">Springtail</name>
    <dbReference type="NCBI Taxonomy" id="158441"/>
    <lineage>
        <taxon>Eukaryota</taxon>
        <taxon>Metazoa</taxon>
        <taxon>Ecdysozoa</taxon>
        <taxon>Arthropoda</taxon>
        <taxon>Hexapoda</taxon>
        <taxon>Collembola</taxon>
        <taxon>Entomobryomorpha</taxon>
        <taxon>Isotomoidea</taxon>
        <taxon>Isotomidae</taxon>
        <taxon>Proisotominae</taxon>
        <taxon>Folsomia</taxon>
    </lineage>
</organism>
<dbReference type="SUPFAM" id="SSF55729">
    <property type="entry name" value="Acyl-CoA N-acyltransferases (Nat)"/>
    <property type="match status" value="1"/>
</dbReference>
<feature type="domain" description="CRAL-TRIO" evidence="1">
    <location>
        <begin position="403"/>
        <end position="569"/>
    </location>
</feature>
<keyword evidence="4" id="KW-1185">Reference proteome</keyword>
<name>A0A226CX05_FOLCA</name>